<evidence type="ECO:0000256" key="2">
    <source>
        <dbReference type="ARBA" id="ARBA00022525"/>
    </source>
</evidence>
<keyword evidence="2" id="KW-0964">Secreted</keyword>
<evidence type="ECO:0000313" key="6">
    <source>
        <dbReference type="Proteomes" id="UP001107558"/>
    </source>
</evidence>
<evidence type="ECO:0000313" key="5">
    <source>
        <dbReference type="EMBL" id="KAG5668074.1"/>
    </source>
</evidence>
<evidence type="ECO:0000256" key="1">
    <source>
        <dbReference type="ARBA" id="ARBA00004613"/>
    </source>
</evidence>
<evidence type="ECO:0000256" key="4">
    <source>
        <dbReference type="SAM" id="SignalP"/>
    </source>
</evidence>
<dbReference type="InterPro" id="IPR036728">
    <property type="entry name" value="PBP_GOBP_sf"/>
</dbReference>
<feature type="compositionally biased region" description="Low complexity" evidence="3">
    <location>
        <begin position="227"/>
        <end position="272"/>
    </location>
</feature>
<name>A0A9J6BEE6_POLVA</name>
<accession>A0A9J6BEE6</accession>
<reference evidence="5" key="1">
    <citation type="submission" date="2021-03" db="EMBL/GenBank/DDBJ databases">
        <title>Chromosome level genome of the anhydrobiotic midge Polypedilum vanderplanki.</title>
        <authorList>
            <person name="Yoshida Y."/>
            <person name="Kikawada T."/>
            <person name="Gusev O."/>
        </authorList>
    </citation>
    <scope>NUCLEOTIDE SEQUENCE</scope>
    <source>
        <strain evidence="5">NIAS01</strain>
        <tissue evidence="5">Whole body or cell culture</tissue>
    </source>
</reference>
<comment type="caution">
    <text evidence="5">The sequence shown here is derived from an EMBL/GenBank/DDBJ whole genome shotgun (WGS) entry which is preliminary data.</text>
</comment>
<dbReference type="Gene3D" id="1.10.238.270">
    <property type="match status" value="1"/>
</dbReference>
<evidence type="ECO:0000256" key="3">
    <source>
        <dbReference type="SAM" id="MobiDB-lite"/>
    </source>
</evidence>
<keyword evidence="6" id="KW-1185">Reference proteome</keyword>
<proteinExistence type="predicted"/>
<gene>
    <name evidence="5" type="ORF">PVAND_016029</name>
</gene>
<dbReference type="OrthoDB" id="7151184at2759"/>
<protein>
    <submittedName>
        <fullName evidence="5">Uncharacterized protein</fullName>
    </submittedName>
</protein>
<comment type="subcellular location">
    <subcellularLocation>
        <location evidence="1">Secreted</location>
    </subcellularLocation>
</comment>
<dbReference type="GO" id="GO:0005549">
    <property type="term" value="F:odorant binding"/>
    <property type="evidence" value="ECO:0007669"/>
    <property type="project" value="InterPro"/>
</dbReference>
<organism evidence="5 6">
    <name type="scientific">Polypedilum vanderplanki</name>
    <name type="common">Sleeping chironomid midge</name>
    <dbReference type="NCBI Taxonomy" id="319348"/>
    <lineage>
        <taxon>Eukaryota</taxon>
        <taxon>Metazoa</taxon>
        <taxon>Ecdysozoa</taxon>
        <taxon>Arthropoda</taxon>
        <taxon>Hexapoda</taxon>
        <taxon>Insecta</taxon>
        <taxon>Pterygota</taxon>
        <taxon>Neoptera</taxon>
        <taxon>Endopterygota</taxon>
        <taxon>Diptera</taxon>
        <taxon>Nematocera</taxon>
        <taxon>Chironomoidea</taxon>
        <taxon>Chironomidae</taxon>
        <taxon>Chironominae</taxon>
        <taxon>Polypedilum</taxon>
        <taxon>Polypedilum</taxon>
    </lineage>
</organism>
<dbReference type="Proteomes" id="UP001107558">
    <property type="component" value="Chromosome 4"/>
</dbReference>
<dbReference type="GO" id="GO:0005576">
    <property type="term" value="C:extracellular region"/>
    <property type="evidence" value="ECO:0007669"/>
    <property type="project" value="UniProtKB-SubCell"/>
</dbReference>
<dbReference type="SUPFAM" id="SSF47565">
    <property type="entry name" value="Insect pheromone/odorant-binding proteins"/>
    <property type="match status" value="1"/>
</dbReference>
<dbReference type="EMBL" id="JADBJN010000004">
    <property type="protein sequence ID" value="KAG5668074.1"/>
    <property type="molecule type" value="Genomic_DNA"/>
</dbReference>
<dbReference type="AlphaFoldDB" id="A0A9J6BEE6"/>
<feature type="chain" id="PRO_5039916327" evidence="4">
    <location>
        <begin position="23"/>
        <end position="305"/>
    </location>
</feature>
<feature type="region of interest" description="Disordered" evidence="3">
    <location>
        <begin position="227"/>
        <end position="276"/>
    </location>
</feature>
<keyword evidence="4" id="KW-0732">Signal</keyword>
<feature type="signal peptide" evidence="4">
    <location>
        <begin position="1"/>
        <end position="22"/>
    </location>
</feature>
<sequence length="305" mass="34572">MPLTKVFFNFLTFVQIITFTLTDLDSECRSIEYLQNHPLECCSYPQFSDYSPMTANKCAQTCRNDVQYSSFSCQRICIIKETGVIDGNGNIDVFTVIKFFYDSPKDLSPKWEPTVRNSIKNCEYEFPKTIDLGNENQLSFCYKNFIECIRKMNFINCPYFNSSGDCGKMKELMTKCERKNYDFLHKILFEEIYTRGNWKPEITITTSGAMASEITTGKIVDNNKITSTTSKQSSSNATTTTTSINSTSTTIKSSSNNTKTSKTSSNPKQTNKVENSDQFITTVASWSTSVGNFNQKTAKSKNNKL</sequence>